<dbReference type="GO" id="GO:0016740">
    <property type="term" value="F:transferase activity"/>
    <property type="evidence" value="ECO:0007669"/>
    <property type="project" value="UniProtKB-KW"/>
</dbReference>
<organism evidence="1 2">
    <name type="scientific">Comamonas suwonensis</name>
    <dbReference type="NCBI Taxonomy" id="2606214"/>
    <lineage>
        <taxon>Bacteria</taxon>
        <taxon>Pseudomonadati</taxon>
        <taxon>Pseudomonadota</taxon>
        <taxon>Betaproteobacteria</taxon>
        <taxon>Burkholderiales</taxon>
        <taxon>Comamonadaceae</taxon>
        <taxon>Comamonas</taxon>
    </lineage>
</organism>
<comment type="caution">
    <text evidence="1">The sequence shown here is derived from an EMBL/GenBank/DDBJ whole genome shotgun (WGS) entry which is preliminary data.</text>
</comment>
<accession>A0A843BHA9</accession>
<dbReference type="Gene3D" id="3.10.450.620">
    <property type="entry name" value="JHP933, nucleotidyltransferase-like core domain"/>
    <property type="match status" value="1"/>
</dbReference>
<dbReference type="EMBL" id="JABBCQ020000038">
    <property type="protein sequence ID" value="MBI1627059.1"/>
    <property type="molecule type" value="Genomic_DNA"/>
</dbReference>
<keyword evidence="1" id="KW-0808">Transferase</keyword>
<dbReference type="RefSeq" id="WP_198462401.1">
    <property type="nucleotide sequence ID" value="NZ_JABBCQ020000038.1"/>
</dbReference>
<proteinExistence type="predicted"/>
<keyword evidence="2" id="KW-1185">Reference proteome</keyword>
<dbReference type="Pfam" id="PF08843">
    <property type="entry name" value="AbiEii"/>
    <property type="match status" value="1"/>
</dbReference>
<dbReference type="Proteomes" id="UP000530032">
    <property type="component" value="Unassembled WGS sequence"/>
</dbReference>
<dbReference type="InterPro" id="IPR014942">
    <property type="entry name" value="AbiEii"/>
</dbReference>
<evidence type="ECO:0000313" key="1">
    <source>
        <dbReference type="EMBL" id="MBI1627059.1"/>
    </source>
</evidence>
<gene>
    <name evidence="1" type="ORF">HF327_021555</name>
</gene>
<name>A0A843BHA9_9BURK</name>
<sequence length="321" mass="36109">MKLLTNDRAELIEALVAESSLGGITTSLLEKDEHLTDALRAIFALKFEYVDLVFCGGTSLSKAHSLIERMSEDADLKVVLTEAGKLLSRSALKRYLGDEVRKNVAEALSKIGLVEDEDKAMTLNEYRYMHSQWSYQRRYPISTGLRPNLQLELTLRAPMLDIASVPIYALADRLAGKDGAPFEVKTISVAETLAEKVLSFLRRFAQHRSGQMRGTWDTALVRHIYDVHCIVTHDSDLIELAVTAFKELVNGDVTEFGKQQPDFAEKPLEVLEKALAQVEKDEQSRSEYEKNLLPLVYGDFKPHFDEAFSSFKNVALQLLAK</sequence>
<protein>
    <submittedName>
        <fullName evidence="1">Nucleotidyl transferase AbiEii/AbiGii toxin family protein</fullName>
    </submittedName>
</protein>
<reference evidence="1" key="1">
    <citation type="submission" date="2020-12" db="EMBL/GenBank/DDBJ databases">
        <title>Comamonas sp. nov., isolated from stream water.</title>
        <authorList>
            <person name="Park K.-H."/>
        </authorList>
    </citation>
    <scope>NUCLEOTIDE SEQUENCE</scope>
    <source>
        <strain evidence="1">EJ-4</strain>
    </source>
</reference>
<dbReference type="AlphaFoldDB" id="A0A843BHA9"/>
<evidence type="ECO:0000313" key="2">
    <source>
        <dbReference type="Proteomes" id="UP000530032"/>
    </source>
</evidence>